<keyword evidence="4" id="KW-1185">Reference proteome</keyword>
<protein>
    <submittedName>
        <fullName evidence="3">Pilus assembly protein</fullName>
    </submittedName>
</protein>
<name>A0A7G9SJ90_9SPHN</name>
<feature type="domain" description="TadE-like" evidence="2">
    <location>
        <begin position="10"/>
        <end position="52"/>
    </location>
</feature>
<dbReference type="AlphaFoldDB" id="A0A7G9SJ90"/>
<accession>A0A7G9SJ90</accession>
<keyword evidence="1" id="KW-0812">Transmembrane</keyword>
<keyword evidence="1" id="KW-1133">Transmembrane helix</keyword>
<proteinExistence type="predicted"/>
<feature type="transmembrane region" description="Helical" evidence="1">
    <location>
        <begin position="16"/>
        <end position="38"/>
    </location>
</feature>
<dbReference type="InterPro" id="IPR012495">
    <property type="entry name" value="TadE-like_dom"/>
</dbReference>
<evidence type="ECO:0000256" key="1">
    <source>
        <dbReference type="SAM" id="Phobius"/>
    </source>
</evidence>
<keyword evidence="1" id="KW-0472">Membrane</keyword>
<dbReference type="KEGG" id="slut:H9L13_03065"/>
<evidence type="ECO:0000313" key="3">
    <source>
        <dbReference type="EMBL" id="QNN67915.1"/>
    </source>
</evidence>
<dbReference type="Pfam" id="PF07811">
    <property type="entry name" value="TadE"/>
    <property type="match status" value="1"/>
</dbReference>
<evidence type="ECO:0000313" key="4">
    <source>
        <dbReference type="Proteomes" id="UP000515971"/>
    </source>
</evidence>
<gene>
    <name evidence="3" type="ORF">H9L13_03065</name>
</gene>
<organism evidence="3 4">
    <name type="scientific">Sphingomonas lutea</name>
    <dbReference type="NCBI Taxonomy" id="1045317"/>
    <lineage>
        <taxon>Bacteria</taxon>
        <taxon>Pseudomonadati</taxon>
        <taxon>Pseudomonadota</taxon>
        <taxon>Alphaproteobacteria</taxon>
        <taxon>Sphingomonadales</taxon>
        <taxon>Sphingomonadaceae</taxon>
        <taxon>Sphingomonas</taxon>
    </lineage>
</organism>
<dbReference type="RefSeq" id="WP_187538931.1">
    <property type="nucleotide sequence ID" value="NZ_BAABJT010000001.1"/>
</dbReference>
<dbReference type="EMBL" id="CP060718">
    <property type="protein sequence ID" value="QNN67915.1"/>
    <property type="molecule type" value="Genomic_DNA"/>
</dbReference>
<dbReference type="Proteomes" id="UP000515971">
    <property type="component" value="Chromosome"/>
</dbReference>
<sequence>MRALLRCTRGATSAEFAMVAPLLILLIFGTIDVGRFMWELNQAEKATQMGARMAVVTTPVSPGIVAANYATSTLPAGSTIPASALGTLTCTSGGCTCASNCAEVSNLSVDSTAFNALVARMQMVKPDVAAANVRVSYRGSGFGQAGGATGQMEISPLVTVSLTGLKFVPITSLLFVQLNLPAFSTTLPAEDASGSISN</sequence>
<evidence type="ECO:0000259" key="2">
    <source>
        <dbReference type="Pfam" id="PF07811"/>
    </source>
</evidence>
<reference evidence="3 4" key="1">
    <citation type="submission" date="2020-08" db="EMBL/GenBank/DDBJ databases">
        <title>Genome sequence of Sphingomonas lutea KCTC 23642T.</title>
        <authorList>
            <person name="Hyun D.-W."/>
            <person name="Bae J.-W."/>
        </authorList>
    </citation>
    <scope>NUCLEOTIDE SEQUENCE [LARGE SCALE GENOMIC DNA]</scope>
    <source>
        <strain evidence="3 4">KCTC 23642</strain>
    </source>
</reference>